<proteinExistence type="predicted"/>
<dbReference type="AlphaFoldDB" id="A0A4R1QH27"/>
<name>A0A4R1QH27_9BACL</name>
<dbReference type="EMBL" id="SLUL01000002">
    <property type="protein sequence ID" value="TCL52838.1"/>
    <property type="molecule type" value="Genomic_DNA"/>
</dbReference>
<protein>
    <submittedName>
        <fullName evidence="1">Uncharacterized protein</fullName>
    </submittedName>
</protein>
<gene>
    <name evidence="1" type="ORF">EDD69_102245</name>
</gene>
<organism evidence="1 2">
    <name type="scientific">Thermolongibacillus altinsuensis</name>
    <dbReference type="NCBI Taxonomy" id="575256"/>
    <lineage>
        <taxon>Bacteria</taxon>
        <taxon>Bacillati</taxon>
        <taxon>Bacillota</taxon>
        <taxon>Bacilli</taxon>
        <taxon>Bacillales</taxon>
        <taxon>Anoxybacillaceae</taxon>
        <taxon>Thermolongibacillus</taxon>
    </lineage>
</organism>
<dbReference type="Proteomes" id="UP000295658">
    <property type="component" value="Unassembled WGS sequence"/>
</dbReference>
<comment type="caution">
    <text evidence="1">The sequence shown here is derived from an EMBL/GenBank/DDBJ whole genome shotgun (WGS) entry which is preliminary data.</text>
</comment>
<accession>A0A4R1QH27</accession>
<reference evidence="1 2" key="1">
    <citation type="submission" date="2019-03" db="EMBL/GenBank/DDBJ databases">
        <title>Genomic Encyclopedia of Type Strains, Phase IV (KMG-IV): sequencing the most valuable type-strain genomes for metagenomic binning, comparative biology and taxonomic classification.</title>
        <authorList>
            <person name="Goeker M."/>
        </authorList>
    </citation>
    <scope>NUCLEOTIDE SEQUENCE [LARGE SCALE GENOMIC DNA]</scope>
    <source>
        <strain evidence="1 2">DSM 24979</strain>
    </source>
</reference>
<keyword evidence="2" id="KW-1185">Reference proteome</keyword>
<evidence type="ECO:0000313" key="2">
    <source>
        <dbReference type="Proteomes" id="UP000295658"/>
    </source>
</evidence>
<sequence>MENNGIKLQDHLNSLLDELGSPVNWTQEDAHQFYVRFCDSQLLGDRLILYKSNLISLHV</sequence>
<evidence type="ECO:0000313" key="1">
    <source>
        <dbReference type="EMBL" id="TCL52838.1"/>
    </source>
</evidence>